<proteinExistence type="predicted"/>
<dbReference type="Gene3D" id="3.40.50.880">
    <property type="match status" value="1"/>
</dbReference>
<dbReference type="CDD" id="cd00198">
    <property type="entry name" value="vWFA"/>
    <property type="match status" value="1"/>
</dbReference>
<name>A0A7V4DXG2_DICTH</name>
<protein>
    <submittedName>
        <fullName evidence="3">VWA domain-containing protein</fullName>
    </submittedName>
</protein>
<accession>A0A7V4DXG2</accession>
<feature type="domain" description="VWFA" evidence="2">
    <location>
        <begin position="392"/>
        <end position="570"/>
    </location>
</feature>
<dbReference type="InterPro" id="IPR029062">
    <property type="entry name" value="Class_I_gatase-like"/>
</dbReference>
<evidence type="ECO:0000259" key="2">
    <source>
        <dbReference type="PROSITE" id="PS50234"/>
    </source>
</evidence>
<evidence type="ECO:0000256" key="1">
    <source>
        <dbReference type="SAM" id="Phobius"/>
    </source>
</evidence>
<keyword evidence="1" id="KW-0472">Membrane</keyword>
<keyword evidence="1" id="KW-0812">Transmembrane</keyword>
<dbReference type="InterPro" id="IPR002035">
    <property type="entry name" value="VWF_A"/>
</dbReference>
<organism evidence="3">
    <name type="scientific">Dictyoglomus thermophilum</name>
    <dbReference type="NCBI Taxonomy" id="14"/>
    <lineage>
        <taxon>Bacteria</taxon>
        <taxon>Pseudomonadati</taxon>
        <taxon>Dictyoglomota</taxon>
        <taxon>Dictyoglomia</taxon>
        <taxon>Dictyoglomales</taxon>
        <taxon>Dictyoglomaceae</taxon>
        <taxon>Dictyoglomus</taxon>
    </lineage>
</organism>
<comment type="caution">
    <text evidence="3">The sequence shown here is derived from an EMBL/GenBank/DDBJ whole genome shotgun (WGS) entry which is preliminary data.</text>
</comment>
<reference evidence="3" key="1">
    <citation type="journal article" date="2020" name="mSystems">
        <title>Genome- and Community-Level Interaction Insights into Carbon Utilization and Element Cycling Functions of Hydrothermarchaeota in Hydrothermal Sediment.</title>
        <authorList>
            <person name="Zhou Z."/>
            <person name="Liu Y."/>
            <person name="Xu W."/>
            <person name="Pan J."/>
            <person name="Luo Z.H."/>
            <person name="Li M."/>
        </authorList>
    </citation>
    <scope>NUCLEOTIDE SEQUENCE [LARGE SCALE GENOMIC DNA]</scope>
    <source>
        <strain evidence="3">SpSt-70</strain>
    </source>
</reference>
<sequence>MISLEKPLFLILIPIIYFLIKRYKKKAVLRSIEILLILLSLSGMKLLSYSDRVNTFFLLDQSASIPSWEKERAISFIKESLNNKKIYDRVGLISFAGDVNVEQDLSENLDLSNISGIKNPYFTNIEEALNRTLLLKPQQKPARIIIFSDLQENVGRVLNLEERIKKEKIQIDVFPLNTSFHKEIAIEKIQNSDIGHLGQEFPVSIRIRSYGIKEAKLKINFDGTSQTHDLKNLQEDNIISLSLKSQNTGLKEIEAEIYSPEDTYRDNNVTSSYIYIQGKPKVLYLIGRDFNPTFAKSLAVQGWDVVFDSKPYPQILNLNSYQAVIMDNIPQEDLSIDKMEILKNFVTDKGGTLLVLGGDKSFSAGNYQGTPLEEILPVTLRPEQILKKSNVAIVIVLDASGSMGSYSGGDMKMELAKESAQLVLDLLEEKDYFGLIAFDHSYQWIVPLQPLTNKEETASLISKISPGGGTALYPPLKSAGEALIKAPIKSKHIIAITDGQTEGGDFYNLVKYLAKYKITVSTIGIGEDANIPLLKDIANWGNGRFYHTWNIRNLPQLLLSETKALLRSNIVEKNFVPKSSTEEKIEVPPLKGYVLTSPRYPYPTILSSPEGDPILARGQFGLGQVIAFTSALKGYWGDEWLKWNKLGKFFSEMLRETIPHQVPEIKVSIREEEGEGIINVIYADKEGNYINFANLKYTLIDVQGKKLKGSLYQKSSGTYEAVFPIEKLGKYQITIQDNDKVLAKVPWFFGSSQEFIPKTFNKELAQKITSISLGKIISSPSDVFRRMPYQDADKKDLSPFLLIICIILFFIELILRRWREIQEIILNLIGRIKIVEDQEWYKKIESKMIEEFNKKPTPSMLETVTLELRARMFIAHLKEEERKRKEKEKK</sequence>
<dbReference type="InterPro" id="IPR036465">
    <property type="entry name" value="vWFA_dom_sf"/>
</dbReference>
<dbReference type="PANTHER" id="PTHR37947:SF2">
    <property type="entry name" value="VON WILLEBRAND FACTOR TYPE A"/>
    <property type="match status" value="1"/>
</dbReference>
<dbReference type="Pfam" id="PF13519">
    <property type="entry name" value="VWA_2"/>
    <property type="match status" value="1"/>
</dbReference>
<dbReference type="AlphaFoldDB" id="A0A7V4DXG2"/>
<dbReference type="SUPFAM" id="SSF52317">
    <property type="entry name" value="Class I glutamine amidotransferase-like"/>
    <property type="match status" value="1"/>
</dbReference>
<feature type="transmembrane region" description="Helical" evidence="1">
    <location>
        <begin position="797"/>
        <end position="815"/>
    </location>
</feature>
<dbReference type="SUPFAM" id="SSF53300">
    <property type="entry name" value="vWA-like"/>
    <property type="match status" value="2"/>
</dbReference>
<dbReference type="EMBL" id="DTDV01000001">
    <property type="protein sequence ID" value="HGK22893.1"/>
    <property type="molecule type" value="Genomic_DNA"/>
</dbReference>
<dbReference type="PANTHER" id="PTHR37947">
    <property type="entry name" value="BLL2462 PROTEIN"/>
    <property type="match status" value="1"/>
</dbReference>
<dbReference type="PROSITE" id="PS50234">
    <property type="entry name" value="VWFA"/>
    <property type="match status" value="1"/>
</dbReference>
<evidence type="ECO:0000313" key="3">
    <source>
        <dbReference type="EMBL" id="HGK22893.1"/>
    </source>
</evidence>
<keyword evidence="1" id="KW-1133">Transmembrane helix</keyword>
<gene>
    <name evidence="3" type="ORF">ENU78_00330</name>
</gene>
<dbReference type="Pfam" id="PF00092">
    <property type="entry name" value="VWA"/>
    <property type="match status" value="1"/>
</dbReference>
<dbReference type="Gene3D" id="3.40.50.410">
    <property type="entry name" value="von Willebrand factor, type A domain"/>
    <property type="match status" value="2"/>
</dbReference>
<dbReference type="SMART" id="SM00327">
    <property type="entry name" value="VWA"/>
    <property type="match status" value="2"/>
</dbReference>